<dbReference type="InterPro" id="IPR013748">
    <property type="entry name" value="Rep_factorC_C"/>
</dbReference>
<reference evidence="9 10" key="1">
    <citation type="journal article" date="2012" name="BMC Genomics">
        <title>Tools to kill: Genome of one of the most destructive plant pathogenic fungi Macrophomina phaseolina.</title>
        <authorList>
            <person name="Islam M.S."/>
            <person name="Haque M.S."/>
            <person name="Islam M.M."/>
            <person name="Emdad E.M."/>
            <person name="Halim A."/>
            <person name="Hossen Q.M.M."/>
            <person name="Hossain M.Z."/>
            <person name="Ahmed B."/>
            <person name="Rahim S."/>
            <person name="Rahman M.S."/>
            <person name="Alam M.M."/>
            <person name="Hou S."/>
            <person name="Wan X."/>
            <person name="Saito J.A."/>
            <person name="Alam M."/>
        </authorList>
    </citation>
    <scope>NUCLEOTIDE SEQUENCE [LARGE SCALE GENOMIC DNA]</scope>
    <source>
        <strain evidence="9 10">MS6</strain>
    </source>
</reference>
<dbReference type="Gene3D" id="3.40.50.300">
    <property type="entry name" value="P-loop containing nucleotide triphosphate hydrolases"/>
    <property type="match status" value="1"/>
</dbReference>
<evidence type="ECO:0000256" key="2">
    <source>
        <dbReference type="ARBA" id="ARBA00005378"/>
    </source>
</evidence>
<dbReference type="HOGENOM" id="CLU_042324_1_0_1"/>
<dbReference type="FunFam" id="1.20.272.10:FF:000011">
    <property type="entry name" value="Replication factor C subunit 2"/>
    <property type="match status" value="1"/>
</dbReference>
<dbReference type="InterPro" id="IPR008921">
    <property type="entry name" value="DNA_pol3_clamp-load_cplx_C"/>
</dbReference>
<dbReference type="AlphaFoldDB" id="K2S6E9"/>
<dbReference type="InterPro" id="IPR050238">
    <property type="entry name" value="DNA_Rep/Repair_Clamp_Loader"/>
</dbReference>
<evidence type="ECO:0000256" key="7">
    <source>
        <dbReference type="ARBA" id="ARBA00040745"/>
    </source>
</evidence>
<dbReference type="GO" id="GO:0005663">
    <property type="term" value="C:DNA replication factor C complex"/>
    <property type="evidence" value="ECO:0007669"/>
    <property type="project" value="EnsemblFungi"/>
</dbReference>
<dbReference type="EMBL" id="AHHD01000008">
    <property type="protein sequence ID" value="EKG22503.1"/>
    <property type="molecule type" value="Genomic_DNA"/>
</dbReference>
<protein>
    <recommendedName>
        <fullName evidence="7">Replication factor C subunit 2</fullName>
    </recommendedName>
</protein>
<dbReference type="GO" id="GO:0031390">
    <property type="term" value="C:Ctf18 RFC-like complex"/>
    <property type="evidence" value="ECO:0007669"/>
    <property type="project" value="EnsemblFungi"/>
</dbReference>
<keyword evidence="4" id="KW-0547">Nucleotide-binding</keyword>
<proteinExistence type="inferred from homology"/>
<dbReference type="GO" id="GO:0003677">
    <property type="term" value="F:DNA binding"/>
    <property type="evidence" value="ECO:0007669"/>
    <property type="project" value="InterPro"/>
</dbReference>
<dbReference type="GO" id="GO:0003689">
    <property type="term" value="F:DNA clamp loader activity"/>
    <property type="evidence" value="ECO:0007669"/>
    <property type="project" value="EnsemblFungi"/>
</dbReference>
<dbReference type="SUPFAM" id="SSF48019">
    <property type="entry name" value="post-AAA+ oligomerization domain-like"/>
    <property type="match status" value="1"/>
</dbReference>
<evidence type="ECO:0000256" key="1">
    <source>
        <dbReference type="ARBA" id="ARBA00004123"/>
    </source>
</evidence>
<keyword evidence="6" id="KW-0539">Nucleus</keyword>
<accession>K2S6E9</accession>
<comment type="caution">
    <text evidence="9">The sequence shown here is derived from an EMBL/GenBank/DDBJ whole genome shotgun (WGS) entry which is preliminary data.</text>
</comment>
<dbReference type="GO" id="GO:0006272">
    <property type="term" value="P:leading strand elongation"/>
    <property type="evidence" value="ECO:0007669"/>
    <property type="project" value="EnsemblFungi"/>
</dbReference>
<dbReference type="InterPro" id="IPR027417">
    <property type="entry name" value="P-loop_NTPase"/>
</dbReference>
<dbReference type="STRING" id="1126212.K2S6E9"/>
<evidence type="ECO:0000256" key="3">
    <source>
        <dbReference type="ARBA" id="ARBA00022705"/>
    </source>
</evidence>
<dbReference type="InterPro" id="IPR003593">
    <property type="entry name" value="AAA+_ATPase"/>
</dbReference>
<dbReference type="GO" id="GO:0007062">
    <property type="term" value="P:sister chromatid cohesion"/>
    <property type="evidence" value="ECO:0007669"/>
    <property type="project" value="EnsemblFungi"/>
</dbReference>
<dbReference type="CDD" id="cd00009">
    <property type="entry name" value="AAA"/>
    <property type="match status" value="1"/>
</dbReference>
<dbReference type="GO" id="GO:0005524">
    <property type="term" value="F:ATP binding"/>
    <property type="evidence" value="ECO:0007669"/>
    <property type="project" value="UniProtKB-KW"/>
</dbReference>
<evidence type="ECO:0000256" key="4">
    <source>
        <dbReference type="ARBA" id="ARBA00022741"/>
    </source>
</evidence>
<evidence type="ECO:0000313" key="9">
    <source>
        <dbReference type="EMBL" id="EKG22503.1"/>
    </source>
</evidence>
<feature type="domain" description="AAA+ ATPase" evidence="8">
    <location>
        <begin position="65"/>
        <end position="206"/>
    </location>
</feature>
<evidence type="ECO:0000313" key="10">
    <source>
        <dbReference type="Proteomes" id="UP000007129"/>
    </source>
</evidence>
<dbReference type="PANTHER" id="PTHR11669:SF20">
    <property type="entry name" value="REPLICATION FACTOR C SUBUNIT 4"/>
    <property type="match status" value="1"/>
</dbReference>
<gene>
    <name evidence="9" type="ORF">MPH_00238</name>
</gene>
<keyword evidence="3" id="KW-0235">DNA replication</keyword>
<dbReference type="FunFam" id="3.40.50.300:FF:000237">
    <property type="entry name" value="replication factor C subunit 4"/>
    <property type="match status" value="1"/>
</dbReference>
<dbReference type="GO" id="GO:0070914">
    <property type="term" value="P:UV-damage excision repair"/>
    <property type="evidence" value="ECO:0007669"/>
    <property type="project" value="EnsemblFungi"/>
</dbReference>
<dbReference type="VEuPathDB" id="FungiDB:MPH_00238"/>
<dbReference type="Pfam" id="PF00004">
    <property type="entry name" value="AAA"/>
    <property type="match status" value="1"/>
</dbReference>
<dbReference type="PANTHER" id="PTHR11669">
    <property type="entry name" value="REPLICATION FACTOR C / DNA POLYMERASE III GAMMA-TAU SUBUNIT"/>
    <property type="match status" value="1"/>
</dbReference>
<dbReference type="GO" id="GO:0003682">
    <property type="term" value="F:chromatin binding"/>
    <property type="evidence" value="ECO:0007669"/>
    <property type="project" value="EnsemblFungi"/>
</dbReference>
<dbReference type="GO" id="GO:1902983">
    <property type="term" value="P:DNA strand elongation involved in mitotic DNA replication"/>
    <property type="evidence" value="ECO:0007669"/>
    <property type="project" value="EnsemblFungi"/>
</dbReference>
<dbReference type="GO" id="GO:0031391">
    <property type="term" value="C:Elg1 RFC-like complex"/>
    <property type="evidence" value="ECO:0007669"/>
    <property type="project" value="EnsemblFungi"/>
</dbReference>
<dbReference type="eggNOG" id="KOG0989">
    <property type="taxonomic scope" value="Eukaryota"/>
</dbReference>
<keyword evidence="5" id="KW-0067">ATP-binding</keyword>
<dbReference type="GO" id="GO:0016887">
    <property type="term" value="F:ATP hydrolysis activity"/>
    <property type="evidence" value="ECO:0007669"/>
    <property type="project" value="InterPro"/>
</dbReference>
<sequence>MANFFDLKARQAAAAAASSSKAPSTKPETSALQPWVEKYRPKSLSDVNGQDHTVTVLSRTLQSSNLPHMLFYGPPGTGKTSTILALAKQLYGPELLRTRVLELNASDERGIGIVREKVKNFARQQLSNPPAGPAGVEYKKRYPCPPFKIIILDEADSMTQDAQSALRRTMETYSRITRFCLVCNYVTRIIDPLASRCSKFRFKSLDTGSAARRLEEIAAAEGVRLGEGAVAALVRVVEEIAGVIPGGTMERLYEAMQPRTKGEVYNEVAKAVEDMVADGWSASQVVAQLYEMVLYDEKVEDLKKNKITLVFSEADKRLVDGADEHLEILDLCLRIAGILSDG</sequence>
<comment type="similarity">
    <text evidence="2">Belongs to the activator 1 small subunits family.</text>
</comment>
<comment type="subcellular location">
    <subcellularLocation>
        <location evidence="1">Nucleus</location>
    </subcellularLocation>
</comment>
<dbReference type="FunCoup" id="K2S6E9">
    <property type="interactions" value="598"/>
</dbReference>
<dbReference type="InParanoid" id="K2S6E9"/>
<evidence type="ECO:0000259" key="8">
    <source>
        <dbReference type="SMART" id="SM00382"/>
    </source>
</evidence>
<dbReference type="Gene3D" id="1.20.272.10">
    <property type="match status" value="1"/>
</dbReference>
<dbReference type="OrthoDB" id="4199794at2759"/>
<dbReference type="InterPro" id="IPR003959">
    <property type="entry name" value="ATPase_AAA_core"/>
</dbReference>
<dbReference type="Proteomes" id="UP000007129">
    <property type="component" value="Unassembled WGS sequence"/>
</dbReference>
<dbReference type="Pfam" id="PF08542">
    <property type="entry name" value="Rep_fac_C"/>
    <property type="match status" value="1"/>
</dbReference>
<dbReference type="SUPFAM" id="SSF52540">
    <property type="entry name" value="P-loop containing nucleoside triphosphate hydrolases"/>
    <property type="match status" value="1"/>
</dbReference>
<dbReference type="SMART" id="SM00382">
    <property type="entry name" value="AAA"/>
    <property type="match status" value="1"/>
</dbReference>
<evidence type="ECO:0000256" key="5">
    <source>
        <dbReference type="ARBA" id="ARBA00022840"/>
    </source>
</evidence>
<organism evidence="9 10">
    <name type="scientific">Macrophomina phaseolina (strain MS6)</name>
    <name type="common">Charcoal rot fungus</name>
    <dbReference type="NCBI Taxonomy" id="1126212"/>
    <lineage>
        <taxon>Eukaryota</taxon>
        <taxon>Fungi</taxon>
        <taxon>Dikarya</taxon>
        <taxon>Ascomycota</taxon>
        <taxon>Pezizomycotina</taxon>
        <taxon>Dothideomycetes</taxon>
        <taxon>Dothideomycetes incertae sedis</taxon>
        <taxon>Botryosphaeriales</taxon>
        <taxon>Botryosphaeriaceae</taxon>
        <taxon>Macrophomina</taxon>
    </lineage>
</organism>
<dbReference type="GO" id="GO:0033314">
    <property type="term" value="P:mitotic DNA replication checkpoint signaling"/>
    <property type="evidence" value="ECO:0007669"/>
    <property type="project" value="EnsemblFungi"/>
</dbReference>
<dbReference type="GO" id="GO:0031389">
    <property type="term" value="C:Rad17 RFC-like complex"/>
    <property type="evidence" value="ECO:0007669"/>
    <property type="project" value="EnsemblFungi"/>
</dbReference>
<name>K2S6E9_MACPH</name>
<evidence type="ECO:0000256" key="6">
    <source>
        <dbReference type="ARBA" id="ARBA00023242"/>
    </source>
</evidence>